<evidence type="ECO:0000256" key="2">
    <source>
        <dbReference type="ARBA" id="ARBA00022630"/>
    </source>
</evidence>
<feature type="domain" description="NADH:flavin oxidoreductase/NADH oxidase N-terminal" evidence="6">
    <location>
        <begin position="4"/>
        <end position="339"/>
    </location>
</feature>
<keyword evidence="3" id="KW-0288">FMN</keyword>
<keyword evidence="4" id="KW-0521">NADP</keyword>
<dbReference type="InterPro" id="IPR013785">
    <property type="entry name" value="Aldolase_TIM"/>
</dbReference>
<sequence>MAHLFEPLKLRDIVLSSRIGIPPMCQYSAHDGMAADWHFVHYGSRAVGGAALMIVEATAVTPEGRISLGDMGIWDDRHIEPLSRIARFAQQQGCVAAIQLAHAGRKASVGLGWQAQSTLSEAEGGWKTVAPSPVAFGPGYAVPRELDAAAIAAVVENFAAGARRAREAGFQTVEIHAAHGYLLHQFLSPLSNQRKDAYGGSFENRTRLVREVVSAVRAEWPERLPLLIRLSATDWVDGGWNADETVELCRVLKALGVDLVDVSSAGLVPTAKIPAGPGFQTEFAARVRREAGIATAAVGLITSPAQADHIIRSGQADIVLLGREILRNPYWPLAAAQALGQEATWPHQYLRAAPPGSKGR</sequence>
<evidence type="ECO:0000256" key="1">
    <source>
        <dbReference type="ARBA" id="ARBA00001917"/>
    </source>
</evidence>
<dbReference type="GO" id="GO:0003959">
    <property type="term" value="F:NADPH dehydrogenase activity"/>
    <property type="evidence" value="ECO:0007669"/>
    <property type="project" value="UniProtKB-EC"/>
</dbReference>
<evidence type="ECO:0000256" key="3">
    <source>
        <dbReference type="ARBA" id="ARBA00022643"/>
    </source>
</evidence>
<gene>
    <name evidence="7" type="primary">namA_3</name>
    <name evidence="7" type="ORF">GALL_93070</name>
</gene>
<keyword evidence="5 7" id="KW-0560">Oxidoreductase</keyword>
<dbReference type="AlphaFoldDB" id="A0A1J5SJ89"/>
<comment type="caution">
    <text evidence="7">The sequence shown here is derived from an EMBL/GenBank/DDBJ whole genome shotgun (WGS) entry which is preliminary data.</text>
</comment>
<dbReference type="Pfam" id="PF00724">
    <property type="entry name" value="Oxidored_FMN"/>
    <property type="match status" value="1"/>
</dbReference>
<evidence type="ECO:0000259" key="6">
    <source>
        <dbReference type="Pfam" id="PF00724"/>
    </source>
</evidence>
<organism evidence="7">
    <name type="scientific">mine drainage metagenome</name>
    <dbReference type="NCBI Taxonomy" id="410659"/>
    <lineage>
        <taxon>unclassified sequences</taxon>
        <taxon>metagenomes</taxon>
        <taxon>ecological metagenomes</taxon>
    </lineage>
</organism>
<proteinExistence type="predicted"/>
<dbReference type="GO" id="GO:0010181">
    <property type="term" value="F:FMN binding"/>
    <property type="evidence" value="ECO:0007669"/>
    <property type="project" value="InterPro"/>
</dbReference>
<dbReference type="SUPFAM" id="SSF51395">
    <property type="entry name" value="FMN-linked oxidoreductases"/>
    <property type="match status" value="1"/>
</dbReference>
<evidence type="ECO:0000256" key="4">
    <source>
        <dbReference type="ARBA" id="ARBA00022857"/>
    </source>
</evidence>
<keyword evidence="2" id="KW-0285">Flavoprotein</keyword>
<evidence type="ECO:0000313" key="7">
    <source>
        <dbReference type="EMBL" id="OIR08513.1"/>
    </source>
</evidence>
<dbReference type="Gene3D" id="3.20.20.70">
    <property type="entry name" value="Aldolase class I"/>
    <property type="match status" value="1"/>
</dbReference>
<name>A0A1J5SJ89_9ZZZZ</name>
<protein>
    <submittedName>
        <fullName evidence="7">NADPH dehydrogenase</fullName>
        <ecNumber evidence="7">1.6.99.1</ecNumber>
    </submittedName>
</protein>
<dbReference type="EC" id="1.6.99.1" evidence="7"/>
<accession>A0A1J5SJ89</accession>
<dbReference type="PANTHER" id="PTHR43303">
    <property type="entry name" value="NADPH DEHYDROGENASE C23G7.10C-RELATED"/>
    <property type="match status" value="1"/>
</dbReference>
<dbReference type="InterPro" id="IPR044152">
    <property type="entry name" value="YqjM-like"/>
</dbReference>
<dbReference type="PANTHER" id="PTHR43303:SF4">
    <property type="entry name" value="NADPH DEHYDROGENASE C23G7.10C-RELATED"/>
    <property type="match status" value="1"/>
</dbReference>
<dbReference type="EMBL" id="MLJW01000031">
    <property type="protein sequence ID" value="OIR08513.1"/>
    <property type="molecule type" value="Genomic_DNA"/>
</dbReference>
<dbReference type="GO" id="GO:0050661">
    <property type="term" value="F:NADP binding"/>
    <property type="evidence" value="ECO:0007669"/>
    <property type="project" value="InterPro"/>
</dbReference>
<dbReference type="InterPro" id="IPR001155">
    <property type="entry name" value="OxRdtase_FMN_N"/>
</dbReference>
<evidence type="ECO:0000256" key="5">
    <source>
        <dbReference type="ARBA" id="ARBA00023002"/>
    </source>
</evidence>
<comment type="cofactor">
    <cofactor evidence="1">
        <name>FMN</name>
        <dbReference type="ChEBI" id="CHEBI:58210"/>
    </cofactor>
</comment>
<dbReference type="CDD" id="cd02932">
    <property type="entry name" value="OYE_YqiM_FMN"/>
    <property type="match status" value="1"/>
</dbReference>
<reference evidence="7" key="1">
    <citation type="submission" date="2016-10" db="EMBL/GenBank/DDBJ databases">
        <title>Sequence of Gallionella enrichment culture.</title>
        <authorList>
            <person name="Poehlein A."/>
            <person name="Muehling M."/>
            <person name="Daniel R."/>
        </authorList>
    </citation>
    <scope>NUCLEOTIDE SEQUENCE</scope>
</reference>